<accession>A0ABP6UII0</accession>
<reference evidence="3" key="1">
    <citation type="journal article" date="2019" name="Int. J. Syst. Evol. Microbiol.">
        <title>The Global Catalogue of Microorganisms (GCM) 10K type strain sequencing project: providing services to taxonomists for standard genome sequencing and annotation.</title>
        <authorList>
            <consortium name="The Broad Institute Genomics Platform"/>
            <consortium name="The Broad Institute Genome Sequencing Center for Infectious Disease"/>
            <person name="Wu L."/>
            <person name="Ma J."/>
        </authorList>
    </citation>
    <scope>NUCLEOTIDE SEQUENCE [LARGE SCALE GENOMIC DNA]</scope>
    <source>
        <strain evidence="3">JCM 4816</strain>
    </source>
</reference>
<name>A0ABP6UII0_9ACTN</name>
<sequence>MKERTTCGTIRPTKTIGPHAAVAAPLSIVATSMDSARVRLRSAPSALAVSSPMAMAFSGRASSSASRLPTTRNGTTCMTASSLPEASEPTVQKRIRPRAASSRIITAWR</sequence>
<dbReference type="Proteomes" id="UP001501455">
    <property type="component" value="Unassembled WGS sequence"/>
</dbReference>
<feature type="compositionally biased region" description="Low complexity" evidence="1">
    <location>
        <begin position="98"/>
        <end position="109"/>
    </location>
</feature>
<dbReference type="EMBL" id="BAAAXF010000091">
    <property type="protein sequence ID" value="GAA3506558.1"/>
    <property type="molecule type" value="Genomic_DNA"/>
</dbReference>
<comment type="caution">
    <text evidence="2">The sequence shown here is derived from an EMBL/GenBank/DDBJ whole genome shotgun (WGS) entry which is preliminary data.</text>
</comment>
<gene>
    <name evidence="2" type="ORF">GCM10019016_136730</name>
</gene>
<proteinExistence type="predicted"/>
<keyword evidence="3" id="KW-1185">Reference proteome</keyword>
<evidence type="ECO:0000313" key="3">
    <source>
        <dbReference type="Proteomes" id="UP001501455"/>
    </source>
</evidence>
<evidence type="ECO:0000313" key="2">
    <source>
        <dbReference type="EMBL" id="GAA3506558.1"/>
    </source>
</evidence>
<organism evidence="2 3">
    <name type="scientific">Streptomyces prasinosporus</name>
    <dbReference type="NCBI Taxonomy" id="68256"/>
    <lineage>
        <taxon>Bacteria</taxon>
        <taxon>Bacillati</taxon>
        <taxon>Actinomycetota</taxon>
        <taxon>Actinomycetes</taxon>
        <taxon>Kitasatosporales</taxon>
        <taxon>Streptomycetaceae</taxon>
        <taxon>Streptomyces</taxon>
        <taxon>Streptomyces albogriseolus group</taxon>
    </lineage>
</organism>
<protein>
    <submittedName>
        <fullName evidence="2">Uncharacterized protein</fullName>
    </submittedName>
</protein>
<evidence type="ECO:0000256" key="1">
    <source>
        <dbReference type="SAM" id="MobiDB-lite"/>
    </source>
</evidence>
<feature type="region of interest" description="Disordered" evidence="1">
    <location>
        <begin position="59"/>
        <end position="109"/>
    </location>
</feature>
<feature type="compositionally biased region" description="Polar residues" evidence="1">
    <location>
        <begin position="68"/>
        <end position="84"/>
    </location>
</feature>